<dbReference type="PANTHER" id="PTHR23407">
    <property type="entry name" value="ATPASE INHIBITOR/5-FORMYLTETRAHYDROFOLATE CYCLO-LIGASE"/>
    <property type="match status" value="1"/>
</dbReference>
<keyword evidence="8" id="KW-0175">Coiled coil</keyword>
<dbReference type="Gene3D" id="3.40.50.10420">
    <property type="entry name" value="NagB/RpiA/CoA transferase-like"/>
    <property type="match status" value="1"/>
</dbReference>
<evidence type="ECO:0000256" key="8">
    <source>
        <dbReference type="SAM" id="Coils"/>
    </source>
</evidence>
<dbReference type="AlphaFoldDB" id="A0AAW1NQV0"/>
<gene>
    <name evidence="9" type="ORF">WJX73_008630</name>
</gene>
<feature type="binding site" evidence="6">
    <location>
        <begin position="15"/>
        <end position="19"/>
    </location>
    <ligand>
        <name>ATP</name>
        <dbReference type="ChEBI" id="CHEBI:30616"/>
    </ligand>
</feature>
<sequence length="226" mass="24994">MAAAASSQAELKDEKKALRKQMRQVLQGLDLHNMQQQSKAVCERILASKLCSTSKVWGAYMTCEKLKEVDCMPIVDHCLQERGLQLLVPVVEDKHSNMTFYHIDNKEGLEETPPFGILQPKHTYSDGTPRRNAQELDDPMDVLLLPGMAFDAKGNRLGRGGGYYDKCLSSYMQQGSPAKPSPLIVALAFREMIVDSVPVDESDRAVDAIVTADQVYACSARAKAAF</sequence>
<evidence type="ECO:0000256" key="2">
    <source>
        <dbReference type="ARBA" id="ARBA00022741"/>
    </source>
</evidence>
<comment type="cofactor">
    <cofactor evidence="7">
        <name>Mg(2+)</name>
        <dbReference type="ChEBI" id="CHEBI:18420"/>
    </cofactor>
</comment>
<keyword evidence="3 6" id="KW-0067">ATP-binding</keyword>
<name>A0AAW1NQV0_9CHLO</name>
<evidence type="ECO:0000313" key="10">
    <source>
        <dbReference type="Proteomes" id="UP001465755"/>
    </source>
</evidence>
<dbReference type="NCBIfam" id="TIGR02727">
    <property type="entry name" value="MTHFS_bact"/>
    <property type="match status" value="1"/>
</dbReference>
<keyword evidence="2 6" id="KW-0547">Nucleotide-binding</keyword>
<organism evidence="9 10">
    <name type="scientific">Symbiochloris irregularis</name>
    <dbReference type="NCBI Taxonomy" id="706552"/>
    <lineage>
        <taxon>Eukaryota</taxon>
        <taxon>Viridiplantae</taxon>
        <taxon>Chlorophyta</taxon>
        <taxon>core chlorophytes</taxon>
        <taxon>Trebouxiophyceae</taxon>
        <taxon>Trebouxiales</taxon>
        <taxon>Trebouxiaceae</taxon>
        <taxon>Symbiochloris</taxon>
    </lineage>
</organism>
<proteinExistence type="inferred from homology"/>
<comment type="caution">
    <text evidence="9">The sequence shown here is derived from an EMBL/GenBank/DDBJ whole genome shotgun (WGS) entry which is preliminary data.</text>
</comment>
<dbReference type="PIRSF" id="PIRSF006806">
    <property type="entry name" value="FTHF_cligase"/>
    <property type="match status" value="1"/>
</dbReference>
<dbReference type="GO" id="GO:0005739">
    <property type="term" value="C:mitochondrion"/>
    <property type="evidence" value="ECO:0007669"/>
    <property type="project" value="TreeGrafter"/>
</dbReference>
<evidence type="ECO:0000256" key="4">
    <source>
        <dbReference type="ARBA" id="ARBA00036539"/>
    </source>
</evidence>
<dbReference type="EC" id="6.3.3.2" evidence="5 7"/>
<protein>
    <recommendedName>
        <fullName evidence="5 7">5-formyltetrahydrofolate cyclo-ligase</fullName>
        <ecNumber evidence="5 7">6.3.3.2</ecNumber>
    </recommendedName>
</protein>
<comment type="catalytic activity">
    <reaction evidence="4 7">
        <text>(6S)-5-formyl-5,6,7,8-tetrahydrofolate + ATP = (6R)-5,10-methenyltetrahydrofolate + ADP + phosphate</text>
        <dbReference type="Rhea" id="RHEA:10488"/>
        <dbReference type="ChEBI" id="CHEBI:30616"/>
        <dbReference type="ChEBI" id="CHEBI:43474"/>
        <dbReference type="ChEBI" id="CHEBI:57455"/>
        <dbReference type="ChEBI" id="CHEBI:57457"/>
        <dbReference type="ChEBI" id="CHEBI:456216"/>
        <dbReference type="EC" id="6.3.3.2"/>
    </reaction>
</comment>
<feature type="binding site" evidence="6">
    <location>
        <position position="61"/>
    </location>
    <ligand>
        <name>substrate</name>
    </ligand>
</feature>
<dbReference type="GO" id="GO:0046872">
    <property type="term" value="F:metal ion binding"/>
    <property type="evidence" value="ECO:0007669"/>
    <property type="project" value="UniProtKB-KW"/>
</dbReference>
<dbReference type="InterPro" id="IPR002698">
    <property type="entry name" value="FTHF_cligase"/>
</dbReference>
<comment type="similarity">
    <text evidence="1 7">Belongs to the 5-formyltetrahydrofolate cyclo-ligase family.</text>
</comment>
<dbReference type="InterPro" id="IPR037171">
    <property type="entry name" value="NagB/RpiA_transferase-like"/>
</dbReference>
<accession>A0AAW1NQV0</accession>
<dbReference type="Pfam" id="PF01812">
    <property type="entry name" value="5-FTHF_cyc-lig"/>
    <property type="match status" value="1"/>
</dbReference>
<dbReference type="EMBL" id="JALJOQ010000204">
    <property type="protein sequence ID" value="KAK9789599.1"/>
    <property type="molecule type" value="Genomic_DNA"/>
</dbReference>
<feature type="binding site" evidence="6">
    <location>
        <begin position="156"/>
        <end position="164"/>
    </location>
    <ligand>
        <name>ATP</name>
        <dbReference type="ChEBI" id="CHEBI:30616"/>
    </ligand>
</feature>
<evidence type="ECO:0000256" key="3">
    <source>
        <dbReference type="ARBA" id="ARBA00022840"/>
    </source>
</evidence>
<feature type="binding site" evidence="6">
    <location>
        <position position="68"/>
    </location>
    <ligand>
        <name>substrate</name>
    </ligand>
</feature>
<dbReference type="GO" id="GO:0035999">
    <property type="term" value="P:tetrahydrofolate interconversion"/>
    <property type="evidence" value="ECO:0007669"/>
    <property type="project" value="TreeGrafter"/>
</dbReference>
<reference evidence="9 10" key="1">
    <citation type="journal article" date="2024" name="Nat. Commun.">
        <title>Phylogenomics reveals the evolutionary origins of lichenization in chlorophyte algae.</title>
        <authorList>
            <person name="Puginier C."/>
            <person name="Libourel C."/>
            <person name="Otte J."/>
            <person name="Skaloud P."/>
            <person name="Haon M."/>
            <person name="Grisel S."/>
            <person name="Petersen M."/>
            <person name="Berrin J.G."/>
            <person name="Delaux P.M."/>
            <person name="Dal Grande F."/>
            <person name="Keller J."/>
        </authorList>
    </citation>
    <scope>NUCLEOTIDE SEQUENCE [LARGE SCALE GENOMIC DNA]</scope>
    <source>
        <strain evidence="9 10">SAG 2036</strain>
    </source>
</reference>
<dbReference type="GO" id="GO:0009396">
    <property type="term" value="P:folic acid-containing compound biosynthetic process"/>
    <property type="evidence" value="ECO:0007669"/>
    <property type="project" value="TreeGrafter"/>
</dbReference>
<dbReference type="SUPFAM" id="SSF100950">
    <property type="entry name" value="NagB/RpiA/CoA transferase-like"/>
    <property type="match status" value="1"/>
</dbReference>
<evidence type="ECO:0000256" key="7">
    <source>
        <dbReference type="RuleBase" id="RU361279"/>
    </source>
</evidence>
<evidence type="ECO:0000256" key="1">
    <source>
        <dbReference type="ARBA" id="ARBA00010638"/>
    </source>
</evidence>
<keyword evidence="7" id="KW-0460">Magnesium</keyword>
<feature type="coiled-coil region" evidence="8">
    <location>
        <begin position="1"/>
        <end position="28"/>
    </location>
</feature>
<keyword evidence="10" id="KW-1185">Reference proteome</keyword>
<dbReference type="GO" id="GO:0005524">
    <property type="term" value="F:ATP binding"/>
    <property type="evidence" value="ECO:0007669"/>
    <property type="project" value="UniProtKB-KW"/>
</dbReference>
<keyword evidence="7" id="KW-0479">Metal-binding</keyword>
<evidence type="ECO:0000256" key="5">
    <source>
        <dbReference type="ARBA" id="ARBA00038966"/>
    </source>
</evidence>
<evidence type="ECO:0000313" key="9">
    <source>
        <dbReference type="EMBL" id="KAK9789599.1"/>
    </source>
</evidence>
<dbReference type="InterPro" id="IPR024185">
    <property type="entry name" value="FTHF_cligase-like_sf"/>
</dbReference>
<dbReference type="Proteomes" id="UP001465755">
    <property type="component" value="Unassembled WGS sequence"/>
</dbReference>
<dbReference type="PANTHER" id="PTHR23407:SF1">
    <property type="entry name" value="5-FORMYLTETRAHYDROFOLATE CYCLO-LIGASE"/>
    <property type="match status" value="1"/>
</dbReference>
<evidence type="ECO:0000256" key="6">
    <source>
        <dbReference type="PIRSR" id="PIRSR006806-1"/>
    </source>
</evidence>
<dbReference type="GO" id="GO:0030272">
    <property type="term" value="F:5-formyltetrahydrofolate cyclo-ligase activity"/>
    <property type="evidence" value="ECO:0007669"/>
    <property type="project" value="UniProtKB-EC"/>
</dbReference>